<feature type="domain" description="Bulb-type lectin" evidence="2">
    <location>
        <begin position="39"/>
        <end position="159"/>
    </location>
</feature>
<evidence type="ECO:0000259" key="2">
    <source>
        <dbReference type="PROSITE" id="PS50927"/>
    </source>
</evidence>
<evidence type="ECO:0000259" key="3">
    <source>
        <dbReference type="PROSITE" id="PS50948"/>
    </source>
</evidence>
<dbReference type="PANTHER" id="PTHR32444:SF10">
    <property type="entry name" value="CURCULIN-LIKE (MANNOSE-BINDING) LECTIN FAMILY PROTEIN-RELATED"/>
    <property type="match status" value="1"/>
</dbReference>
<dbReference type="PROSITE" id="PS50948">
    <property type="entry name" value="PAN"/>
    <property type="match status" value="1"/>
</dbReference>
<dbReference type="Proteomes" id="UP000824469">
    <property type="component" value="Unassembled WGS sequence"/>
</dbReference>
<dbReference type="Gene3D" id="2.90.10.10">
    <property type="entry name" value="Bulb-type lectin domain"/>
    <property type="match status" value="1"/>
</dbReference>
<dbReference type="PROSITE" id="PS50927">
    <property type="entry name" value="BULB_LECTIN"/>
    <property type="match status" value="1"/>
</dbReference>
<dbReference type="InterPro" id="IPR003609">
    <property type="entry name" value="Pan_app"/>
</dbReference>
<name>A0AA38G3D5_TAXCH</name>
<dbReference type="AlphaFoldDB" id="A0AA38G3D5"/>
<dbReference type="PANTHER" id="PTHR32444">
    <property type="entry name" value="BULB-TYPE LECTIN DOMAIN-CONTAINING PROTEIN"/>
    <property type="match status" value="1"/>
</dbReference>
<evidence type="ECO:0000256" key="1">
    <source>
        <dbReference type="SAM" id="SignalP"/>
    </source>
</evidence>
<evidence type="ECO:0000313" key="4">
    <source>
        <dbReference type="EMBL" id="KAH9314144.1"/>
    </source>
</evidence>
<feature type="signal peptide" evidence="1">
    <location>
        <begin position="1"/>
        <end position="24"/>
    </location>
</feature>
<sequence length="465" mass="52115">MDCDRKFKLLLFVLLIWVCVAVEAERRGPFLYVNHGDFGGYITEYGADHRLAPLSTSDGVFHLVFFNTTPNAYTLAIGMGIRERSIMRYVWTANRNHPVSDNATLEFTATGDLVLSDADGSLVWSSNTSNKGAVQIELGVDGNLVIYDKKNQTVWQSFDYPSDTLMIGQTLKLDKVKKLVSRISEKNGAEGPYSLVMEAGGFALYASFPKPVPYWTVSYFDSKKKDLFSITHTCKQPLESITFVSETNGLLIDGFHQMMEMRLANFTAPRKLRSSQLCDLTPYESWRFGLNAFKIDPALSFLRLDWDGNLRAYTYSPSMDSNMWDITYERFDCKAGPVDGCGPPRKCGSFGLCEDGNCVACPHPDGLKGWSNKCAPPQLPTCKTSNASLDFYKVVGVEHFSNKYVAGIGKIKVGECRSRCLRDCKCAAFFYWEESSTCFLTQTLDTLQQLGNTTHLAFIKYVNKV</sequence>
<dbReference type="SMART" id="SM00108">
    <property type="entry name" value="B_lectin"/>
    <property type="match status" value="1"/>
</dbReference>
<organism evidence="4 5">
    <name type="scientific">Taxus chinensis</name>
    <name type="common">Chinese yew</name>
    <name type="synonym">Taxus wallichiana var. chinensis</name>
    <dbReference type="NCBI Taxonomy" id="29808"/>
    <lineage>
        <taxon>Eukaryota</taxon>
        <taxon>Viridiplantae</taxon>
        <taxon>Streptophyta</taxon>
        <taxon>Embryophyta</taxon>
        <taxon>Tracheophyta</taxon>
        <taxon>Spermatophyta</taxon>
        <taxon>Pinopsida</taxon>
        <taxon>Pinidae</taxon>
        <taxon>Conifers II</taxon>
        <taxon>Cupressales</taxon>
        <taxon>Taxaceae</taxon>
        <taxon>Taxus</taxon>
    </lineage>
</organism>
<comment type="caution">
    <text evidence="4">The sequence shown here is derived from an EMBL/GenBank/DDBJ whole genome shotgun (WGS) entry which is preliminary data.</text>
</comment>
<dbReference type="InterPro" id="IPR036426">
    <property type="entry name" value="Bulb-type_lectin_dom_sf"/>
</dbReference>
<dbReference type="SUPFAM" id="SSF51110">
    <property type="entry name" value="alpha-D-mannose-specific plant lectins"/>
    <property type="match status" value="1"/>
</dbReference>
<dbReference type="PIRSF" id="PIRSF002686">
    <property type="entry name" value="SLG"/>
    <property type="match status" value="1"/>
</dbReference>
<protein>
    <submittedName>
        <fullName evidence="4">Uncharacterized protein</fullName>
    </submittedName>
</protein>
<keyword evidence="1" id="KW-0732">Signal</keyword>
<dbReference type="InterPro" id="IPR001480">
    <property type="entry name" value="Bulb-type_lectin_dom"/>
</dbReference>
<dbReference type="EMBL" id="JAHRHJ020000005">
    <property type="protein sequence ID" value="KAH9314144.1"/>
    <property type="molecule type" value="Genomic_DNA"/>
</dbReference>
<evidence type="ECO:0000313" key="5">
    <source>
        <dbReference type="Proteomes" id="UP000824469"/>
    </source>
</evidence>
<reference evidence="4 5" key="1">
    <citation type="journal article" date="2021" name="Nat. Plants">
        <title>The Taxus genome provides insights into paclitaxel biosynthesis.</title>
        <authorList>
            <person name="Xiong X."/>
            <person name="Gou J."/>
            <person name="Liao Q."/>
            <person name="Li Y."/>
            <person name="Zhou Q."/>
            <person name="Bi G."/>
            <person name="Li C."/>
            <person name="Du R."/>
            <person name="Wang X."/>
            <person name="Sun T."/>
            <person name="Guo L."/>
            <person name="Liang H."/>
            <person name="Lu P."/>
            <person name="Wu Y."/>
            <person name="Zhang Z."/>
            <person name="Ro D.K."/>
            <person name="Shang Y."/>
            <person name="Huang S."/>
            <person name="Yan J."/>
        </authorList>
    </citation>
    <scope>NUCLEOTIDE SEQUENCE [LARGE SCALE GENOMIC DNA]</scope>
    <source>
        <strain evidence="4">Ta-2019</strain>
    </source>
</reference>
<dbReference type="CDD" id="cd01098">
    <property type="entry name" value="PAN_AP_plant"/>
    <property type="match status" value="1"/>
</dbReference>
<dbReference type="Pfam" id="PF01453">
    <property type="entry name" value="B_lectin"/>
    <property type="match status" value="1"/>
</dbReference>
<accession>A0AA38G3D5</accession>
<dbReference type="InterPro" id="IPR035446">
    <property type="entry name" value="SLSG/EP1"/>
</dbReference>
<dbReference type="Pfam" id="PF08276">
    <property type="entry name" value="PAN_2"/>
    <property type="match status" value="1"/>
</dbReference>
<feature type="chain" id="PRO_5041368254" evidence="1">
    <location>
        <begin position="25"/>
        <end position="465"/>
    </location>
</feature>
<proteinExistence type="predicted"/>
<gene>
    <name evidence="4" type="ORF">KI387_022771</name>
</gene>
<feature type="domain" description="Apple" evidence="3">
    <location>
        <begin position="382"/>
        <end position="462"/>
    </location>
</feature>
<dbReference type="OMA" id="PKRLAMY"/>
<dbReference type="CDD" id="cd00028">
    <property type="entry name" value="B_lectin"/>
    <property type="match status" value="1"/>
</dbReference>
<keyword evidence="5" id="KW-1185">Reference proteome</keyword>